<evidence type="ECO:0000256" key="7">
    <source>
        <dbReference type="ARBA" id="ARBA00022833"/>
    </source>
</evidence>
<proteinExistence type="inferred from homology"/>
<dbReference type="InterPro" id="IPR045864">
    <property type="entry name" value="aa-tRNA-synth_II/BPL/LPL"/>
</dbReference>
<evidence type="ECO:0000313" key="16">
    <source>
        <dbReference type="EMBL" id="WCT09930.1"/>
    </source>
</evidence>
<comment type="subcellular location">
    <subcellularLocation>
        <location evidence="13">Cytoplasm</location>
    </subcellularLocation>
</comment>
<feature type="binding site" evidence="13">
    <location>
        <position position="337"/>
    </location>
    <ligand>
        <name>Zn(2+)</name>
        <dbReference type="ChEBI" id="CHEBI:29105"/>
        <note>catalytic</note>
    </ligand>
</feature>
<keyword evidence="6 13" id="KW-0547">Nucleotide-binding</keyword>
<dbReference type="EMBL" id="CP117167">
    <property type="protein sequence ID" value="WCT09930.1"/>
    <property type="molecule type" value="Genomic_DNA"/>
</dbReference>
<gene>
    <name evidence="13 16" type="primary">thrS</name>
    <name evidence="16" type="ORF">PQO05_14455</name>
</gene>
<dbReference type="HAMAP" id="MF_00184">
    <property type="entry name" value="Thr_tRNA_synth"/>
    <property type="match status" value="1"/>
</dbReference>
<organism evidence="16 17">
    <name type="scientific">Mucilaginibacter jinjuensis</name>
    <dbReference type="NCBI Taxonomy" id="1176721"/>
    <lineage>
        <taxon>Bacteria</taxon>
        <taxon>Pseudomonadati</taxon>
        <taxon>Bacteroidota</taxon>
        <taxon>Sphingobacteriia</taxon>
        <taxon>Sphingobacteriales</taxon>
        <taxon>Sphingobacteriaceae</taxon>
        <taxon>Mucilaginibacter</taxon>
    </lineage>
</organism>
<keyword evidence="10 13" id="KW-0648">Protein biosynthesis</keyword>
<protein>
    <recommendedName>
        <fullName evidence="13">Threonine--tRNA ligase</fullName>
        <ecNumber evidence="13">6.1.1.3</ecNumber>
    </recommendedName>
    <alternativeName>
        <fullName evidence="13">Threonyl-tRNA synthetase</fullName>
        <shortName evidence="13">ThrRS</shortName>
    </alternativeName>
</protein>
<dbReference type="PANTHER" id="PTHR11451:SF44">
    <property type="entry name" value="THREONINE--TRNA LIGASE, CHLOROPLASTIC_MITOCHONDRIAL 2"/>
    <property type="match status" value="1"/>
</dbReference>
<keyword evidence="7 13" id="KW-0862">Zinc</keyword>
<evidence type="ECO:0000256" key="10">
    <source>
        <dbReference type="ARBA" id="ARBA00022917"/>
    </source>
</evidence>
<evidence type="ECO:0000256" key="3">
    <source>
        <dbReference type="ARBA" id="ARBA00022555"/>
    </source>
</evidence>
<comment type="subunit">
    <text evidence="13">Homodimer.</text>
</comment>
<dbReference type="Gene3D" id="3.40.50.800">
    <property type="entry name" value="Anticodon-binding domain"/>
    <property type="match status" value="1"/>
</dbReference>
<sequence length="641" mass="72974">MISITLPDGSVRQYDKGITSMQIAQSISEGLARNVLAAEVNGQVWDASRPIEEDSNVKLLTWNDDAGKATFWHSSAHLMAEALEALYPGTKFGIGPAIETGFYYDVDFGDQEFSSDHFKQIEDKMLELAKAKEEFIRKPVSKADAIEYFTEKGDEYKLDLIKDLPDGAITFYSQGSFTDLCRGPHIPNTGFVKAIKLMNTAGAYWRGDETRKQLTRIYGVTFPKSSELTEYLRVIEEAKKRDHRKLGKELELFAFSEKVGMGLPLWLPKGTALRERLVNFLQRAQVKAGYEQVITPHIGHKNLYVTSGHYEKYGKDSFQPIKTPQEGEEFFLKPMNCPHHCEIYKTKPRSYKDLPVRYAEFGTVYRYEQSGELHGLTRVRGFTQDDAHLFCRPDQVKEEFMKVIDLVLYVFSALGFEDYTAQISLRDPENKSKYIGSDENWALAESAIMEAAEEKGLKTVVELGEAAFYGPKLDFMVKDALGRKWQLGTIQVDYNLPERFELEYTGSDNLKHRPVMIHRAPFGSLERFVAVLIEHCAGNFPLWLSPDQFIILPISEKFEDYAKNLSDELKNSDIRGLIDFRDEKIGRKIRDAEVKKIPYMLIVGEKEAAEGTISVRKHGTGDLGSLTIEEFKQQLIKETTV</sequence>
<feature type="binding site" evidence="13">
    <location>
        <position position="518"/>
    </location>
    <ligand>
        <name>Zn(2+)</name>
        <dbReference type="ChEBI" id="CHEBI:29105"/>
        <note>catalytic</note>
    </ligand>
</feature>
<feature type="domain" description="Aminoacyl-transfer RNA synthetases class-II family profile" evidence="14">
    <location>
        <begin position="242"/>
        <end position="553"/>
    </location>
</feature>
<dbReference type="PANTHER" id="PTHR11451">
    <property type="entry name" value="THREONINE-TRNA LIGASE"/>
    <property type="match status" value="1"/>
</dbReference>
<dbReference type="Pfam" id="PF00587">
    <property type="entry name" value="tRNA-synt_2b"/>
    <property type="match status" value="1"/>
</dbReference>
<dbReference type="Pfam" id="PF03129">
    <property type="entry name" value="HGTP_anticodon"/>
    <property type="match status" value="1"/>
</dbReference>
<keyword evidence="11 13" id="KW-0030">Aminoacyl-tRNA synthetase</keyword>
<dbReference type="InterPro" id="IPR047246">
    <property type="entry name" value="ThrRS_anticodon"/>
</dbReference>
<evidence type="ECO:0000256" key="12">
    <source>
        <dbReference type="ARBA" id="ARBA00049515"/>
    </source>
</evidence>
<dbReference type="InterPro" id="IPR004154">
    <property type="entry name" value="Anticodon-bd"/>
</dbReference>
<evidence type="ECO:0000256" key="5">
    <source>
        <dbReference type="ARBA" id="ARBA00022723"/>
    </source>
</evidence>
<comment type="caution">
    <text evidence="13">Lacks conserved residue(s) required for the propagation of feature annotation.</text>
</comment>
<dbReference type="Proteomes" id="UP001216139">
    <property type="component" value="Chromosome"/>
</dbReference>
<dbReference type="InterPro" id="IPR036621">
    <property type="entry name" value="Anticodon-bd_dom_sf"/>
</dbReference>
<dbReference type="InterPro" id="IPR018163">
    <property type="entry name" value="Thr/Ala-tRNA-synth_IIc_edit"/>
</dbReference>
<keyword evidence="4 13" id="KW-0436">Ligase</keyword>
<evidence type="ECO:0000256" key="9">
    <source>
        <dbReference type="ARBA" id="ARBA00022884"/>
    </source>
</evidence>
<evidence type="ECO:0000313" key="17">
    <source>
        <dbReference type="Proteomes" id="UP001216139"/>
    </source>
</evidence>
<feature type="domain" description="TGS" evidence="15">
    <location>
        <begin position="1"/>
        <end position="61"/>
    </location>
</feature>
<dbReference type="SUPFAM" id="SSF81271">
    <property type="entry name" value="TGS-like"/>
    <property type="match status" value="1"/>
</dbReference>
<comment type="cofactor">
    <cofactor evidence="13">
        <name>Zn(2+)</name>
        <dbReference type="ChEBI" id="CHEBI:29105"/>
    </cofactor>
    <text evidence="13">Binds 1 zinc ion per subunit.</text>
</comment>
<feature type="binding site" evidence="13">
    <location>
        <position position="388"/>
    </location>
    <ligand>
        <name>Zn(2+)</name>
        <dbReference type="ChEBI" id="CHEBI:29105"/>
        <note>catalytic</note>
    </ligand>
</feature>
<dbReference type="PROSITE" id="PS51880">
    <property type="entry name" value="TGS"/>
    <property type="match status" value="1"/>
</dbReference>
<dbReference type="Gene3D" id="3.30.980.10">
    <property type="entry name" value="Threonyl-trna Synthetase, Chain A, domain 2"/>
    <property type="match status" value="1"/>
</dbReference>
<keyword evidence="8 13" id="KW-0067">ATP-binding</keyword>
<keyword evidence="5 13" id="KW-0479">Metal-binding</keyword>
<dbReference type="NCBIfam" id="TIGR00418">
    <property type="entry name" value="thrS"/>
    <property type="match status" value="1"/>
</dbReference>
<comment type="catalytic activity">
    <reaction evidence="12 13">
        <text>tRNA(Thr) + L-threonine + ATP = L-threonyl-tRNA(Thr) + AMP + diphosphate + H(+)</text>
        <dbReference type="Rhea" id="RHEA:24624"/>
        <dbReference type="Rhea" id="RHEA-COMP:9670"/>
        <dbReference type="Rhea" id="RHEA-COMP:9704"/>
        <dbReference type="ChEBI" id="CHEBI:15378"/>
        <dbReference type="ChEBI" id="CHEBI:30616"/>
        <dbReference type="ChEBI" id="CHEBI:33019"/>
        <dbReference type="ChEBI" id="CHEBI:57926"/>
        <dbReference type="ChEBI" id="CHEBI:78442"/>
        <dbReference type="ChEBI" id="CHEBI:78534"/>
        <dbReference type="ChEBI" id="CHEBI:456215"/>
        <dbReference type="EC" id="6.1.1.3"/>
    </reaction>
</comment>
<dbReference type="PRINTS" id="PR01047">
    <property type="entry name" value="TRNASYNTHTHR"/>
</dbReference>
<reference evidence="16 17" key="1">
    <citation type="submission" date="2023-02" db="EMBL/GenBank/DDBJ databases">
        <title>Genome sequence of Mucilaginibacter jinjuensis strain KACC 16571.</title>
        <authorList>
            <person name="Kim S."/>
            <person name="Heo J."/>
            <person name="Kwon S.-W."/>
        </authorList>
    </citation>
    <scope>NUCLEOTIDE SEQUENCE [LARGE SCALE GENOMIC DNA]</scope>
    <source>
        <strain evidence="16 17">KACC 16571</strain>
    </source>
</reference>
<dbReference type="GO" id="GO:0004829">
    <property type="term" value="F:threonine-tRNA ligase activity"/>
    <property type="evidence" value="ECO:0007669"/>
    <property type="project" value="UniProtKB-EC"/>
</dbReference>
<evidence type="ECO:0000256" key="2">
    <source>
        <dbReference type="ARBA" id="ARBA00022490"/>
    </source>
</evidence>
<evidence type="ECO:0000256" key="13">
    <source>
        <dbReference type="HAMAP-Rule" id="MF_00184"/>
    </source>
</evidence>
<dbReference type="RefSeq" id="WP_273628025.1">
    <property type="nucleotide sequence ID" value="NZ_CP117167.1"/>
</dbReference>
<dbReference type="Gene3D" id="3.30.930.10">
    <property type="entry name" value="Bira Bifunctional Protein, Domain 2"/>
    <property type="match status" value="1"/>
</dbReference>
<dbReference type="Pfam" id="PF07973">
    <property type="entry name" value="tRNA_SAD"/>
    <property type="match status" value="1"/>
</dbReference>
<keyword evidence="9 13" id="KW-0694">RNA-binding</keyword>
<dbReference type="InterPro" id="IPR012675">
    <property type="entry name" value="Beta-grasp_dom_sf"/>
</dbReference>
<dbReference type="Pfam" id="PF02824">
    <property type="entry name" value="TGS"/>
    <property type="match status" value="1"/>
</dbReference>
<evidence type="ECO:0000256" key="8">
    <source>
        <dbReference type="ARBA" id="ARBA00022840"/>
    </source>
</evidence>
<evidence type="ECO:0000256" key="6">
    <source>
        <dbReference type="ARBA" id="ARBA00022741"/>
    </source>
</evidence>
<dbReference type="Gene3D" id="3.10.20.30">
    <property type="match status" value="1"/>
</dbReference>
<dbReference type="CDD" id="cd00771">
    <property type="entry name" value="ThrRS_core"/>
    <property type="match status" value="1"/>
</dbReference>
<comment type="similarity">
    <text evidence="1 13">Belongs to the class-II aminoacyl-tRNA synthetase family.</text>
</comment>
<dbReference type="InterPro" id="IPR002320">
    <property type="entry name" value="Thr-tRNA-ligase_IIa"/>
</dbReference>
<dbReference type="InterPro" id="IPR033728">
    <property type="entry name" value="ThrRS_core"/>
</dbReference>
<name>A0ABY7T0G8_9SPHI</name>
<dbReference type="EC" id="6.1.1.3" evidence="13"/>
<dbReference type="InterPro" id="IPR006195">
    <property type="entry name" value="aa-tRNA-synth_II"/>
</dbReference>
<dbReference type="SUPFAM" id="SSF55186">
    <property type="entry name" value="ThrRS/AlaRS common domain"/>
    <property type="match status" value="1"/>
</dbReference>
<keyword evidence="3 13" id="KW-0820">tRNA-binding</keyword>
<keyword evidence="2 13" id="KW-0963">Cytoplasm</keyword>
<evidence type="ECO:0000256" key="4">
    <source>
        <dbReference type="ARBA" id="ARBA00022598"/>
    </source>
</evidence>
<dbReference type="InterPro" id="IPR012676">
    <property type="entry name" value="TGS-like"/>
</dbReference>
<dbReference type="SMART" id="SM00863">
    <property type="entry name" value="tRNA_SAD"/>
    <property type="match status" value="1"/>
</dbReference>
<dbReference type="PROSITE" id="PS50862">
    <property type="entry name" value="AA_TRNA_LIGASE_II"/>
    <property type="match status" value="1"/>
</dbReference>
<dbReference type="SUPFAM" id="SSF55681">
    <property type="entry name" value="Class II aaRS and biotin synthetases"/>
    <property type="match status" value="1"/>
</dbReference>
<dbReference type="InterPro" id="IPR004095">
    <property type="entry name" value="TGS"/>
</dbReference>
<keyword evidence="17" id="KW-1185">Reference proteome</keyword>
<dbReference type="CDD" id="cd01667">
    <property type="entry name" value="TGS_ThrRS"/>
    <property type="match status" value="1"/>
</dbReference>
<evidence type="ECO:0000256" key="1">
    <source>
        <dbReference type="ARBA" id="ARBA00008226"/>
    </source>
</evidence>
<dbReference type="SUPFAM" id="SSF52954">
    <property type="entry name" value="Class II aaRS ABD-related"/>
    <property type="match status" value="1"/>
</dbReference>
<accession>A0ABY7T0G8</accession>
<dbReference type="CDD" id="cd00860">
    <property type="entry name" value="ThrRS_anticodon"/>
    <property type="match status" value="1"/>
</dbReference>
<dbReference type="InterPro" id="IPR002314">
    <property type="entry name" value="aa-tRNA-synt_IIb"/>
</dbReference>
<evidence type="ECO:0000256" key="11">
    <source>
        <dbReference type="ARBA" id="ARBA00023146"/>
    </source>
</evidence>
<evidence type="ECO:0000259" key="14">
    <source>
        <dbReference type="PROSITE" id="PS50862"/>
    </source>
</evidence>
<evidence type="ECO:0000259" key="15">
    <source>
        <dbReference type="PROSITE" id="PS51880"/>
    </source>
</evidence>
<dbReference type="Gene3D" id="3.30.54.20">
    <property type="match status" value="1"/>
</dbReference>
<dbReference type="InterPro" id="IPR012947">
    <property type="entry name" value="tRNA_SAD"/>
</dbReference>